<name>A0A7S2TEF8_9EUKA</name>
<evidence type="ECO:0000256" key="2">
    <source>
        <dbReference type="ARBA" id="ARBA00022692"/>
    </source>
</evidence>
<evidence type="ECO:0000256" key="1">
    <source>
        <dbReference type="ARBA" id="ARBA00004370"/>
    </source>
</evidence>
<dbReference type="EMBL" id="HBHP01000407">
    <property type="protein sequence ID" value="CAD9744325.1"/>
    <property type="molecule type" value="Transcribed_RNA"/>
</dbReference>
<dbReference type="AlphaFoldDB" id="A0A7S2TEF8"/>
<gene>
    <name evidence="5" type="ORF">LSP00402_LOCUS272</name>
</gene>
<reference evidence="5" key="1">
    <citation type="submission" date="2021-01" db="EMBL/GenBank/DDBJ databases">
        <authorList>
            <person name="Corre E."/>
            <person name="Pelletier E."/>
            <person name="Niang G."/>
            <person name="Scheremetjew M."/>
            <person name="Finn R."/>
            <person name="Kale V."/>
            <person name="Holt S."/>
            <person name="Cochrane G."/>
            <person name="Meng A."/>
            <person name="Brown T."/>
            <person name="Cohen L."/>
        </authorList>
    </citation>
    <scope>NUCLEOTIDE SEQUENCE</scope>
    <source>
        <strain evidence="5">CCMP622</strain>
    </source>
</reference>
<feature type="chain" id="PRO_5031259170" evidence="4">
    <location>
        <begin position="22"/>
        <end position="302"/>
    </location>
</feature>
<proteinExistence type="predicted"/>
<accession>A0A7S2TEF8</accession>
<dbReference type="GO" id="GO:0016020">
    <property type="term" value="C:membrane"/>
    <property type="evidence" value="ECO:0007669"/>
    <property type="project" value="UniProtKB-SubCell"/>
</dbReference>
<sequence length="302" mass="32249">MLPARLLGLAFLSLCAASVSSDAGDFPIKGRQIVPGRRNIPFGSRAARINMRALQGGGKKEEETAVAKPGCVKKVGNGLGVLWNSLFNSILETMPYVGPAFIRTKMTKAFDECMSAQTPGEQAEQICNMVMMTLPYSMVMAPVESIRGTRNEEKITPTAAAKKVAGKSIGGIFRNLWLHMLQTMASFGVFVIVQKLAAKHLDKFDLSKDQELAAKIVAALLAQTAATVALNPLLVVQSRLAGLDPSSQLGCGAGSALSEFKALQKQGVGALYEGFGKRLAAGYKLMFWLNLNPILMAKATGK</sequence>
<evidence type="ECO:0000256" key="3">
    <source>
        <dbReference type="ARBA" id="ARBA00023136"/>
    </source>
</evidence>
<protein>
    <submittedName>
        <fullName evidence="5">Uncharacterized protein</fullName>
    </submittedName>
</protein>
<evidence type="ECO:0000313" key="5">
    <source>
        <dbReference type="EMBL" id="CAD9744325.1"/>
    </source>
</evidence>
<keyword evidence="4" id="KW-0732">Signal</keyword>
<dbReference type="SUPFAM" id="SSF103506">
    <property type="entry name" value="Mitochondrial carrier"/>
    <property type="match status" value="1"/>
</dbReference>
<dbReference type="InterPro" id="IPR023395">
    <property type="entry name" value="MCP_dom_sf"/>
</dbReference>
<organism evidence="5">
    <name type="scientific">Lotharella oceanica</name>
    <dbReference type="NCBI Taxonomy" id="641309"/>
    <lineage>
        <taxon>Eukaryota</taxon>
        <taxon>Sar</taxon>
        <taxon>Rhizaria</taxon>
        <taxon>Cercozoa</taxon>
        <taxon>Chlorarachniophyceae</taxon>
        <taxon>Lotharella</taxon>
    </lineage>
</organism>
<feature type="signal peptide" evidence="4">
    <location>
        <begin position="1"/>
        <end position="21"/>
    </location>
</feature>
<evidence type="ECO:0000256" key="4">
    <source>
        <dbReference type="SAM" id="SignalP"/>
    </source>
</evidence>
<comment type="subcellular location">
    <subcellularLocation>
        <location evidence="1">Membrane</location>
    </subcellularLocation>
</comment>
<keyword evidence="3" id="KW-0472">Membrane</keyword>
<dbReference type="Gene3D" id="1.50.40.10">
    <property type="entry name" value="Mitochondrial carrier domain"/>
    <property type="match status" value="1"/>
</dbReference>
<keyword evidence="2" id="KW-0812">Transmembrane</keyword>